<organism evidence="2 3">
    <name type="scientific">Bosea lathyri</name>
    <dbReference type="NCBI Taxonomy" id="1036778"/>
    <lineage>
        <taxon>Bacteria</taxon>
        <taxon>Pseudomonadati</taxon>
        <taxon>Pseudomonadota</taxon>
        <taxon>Alphaproteobacteria</taxon>
        <taxon>Hyphomicrobiales</taxon>
        <taxon>Boseaceae</taxon>
        <taxon>Bosea</taxon>
    </lineage>
</organism>
<evidence type="ECO:0000313" key="2">
    <source>
        <dbReference type="EMBL" id="SEG76190.1"/>
    </source>
</evidence>
<evidence type="ECO:0008006" key="4">
    <source>
        <dbReference type="Google" id="ProtNLM"/>
    </source>
</evidence>
<reference evidence="2 3" key="1">
    <citation type="submission" date="2016-10" db="EMBL/GenBank/DDBJ databases">
        <authorList>
            <person name="de Groot N.N."/>
        </authorList>
    </citation>
    <scope>NUCLEOTIDE SEQUENCE [LARGE SCALE GENOMIC DNA]</scope>
    <source>
        <strain evidence="2 3">DSM 26656</strain>
    </source>
</reference>
<evidence type="ECO:0000256" key="1">
    <source>
        <dbReference type="SAM" id="Phobius"/>
    </source>
</evidence>
<dbReference type="Pfam" id="PF09898">
    <property type="entry name" value="DUF2125"/>
    <property type="match status" value="1"/>
</dbReference>
<accession>A0A1H6CT66</accession>
<gene>
    <name evidence="2" type="ORF">SAMN04488115_11283</name>
</gene>
<dbReference type="InterPro" id="IPR018666">
    <property type="entry name" value="DUF2125"/>
</dbReference>
<keyword evidence="1" id="KW-0472">Membrane</keyword>
<feature type="transmembrane region" description="Helical" evidence="1">
    <location>
        <begin position="13"/>
        <end position="36"/>
    </location>
</feature>
<dbReference type="AlphaFoldDB" id="A0A1H6CT66"/>
<dbReference type="RefSeq" id="WP_160115887.1">
    <property type="nucleotide sequence ID" value="NZ_FNUY01000012.1"/>
</dbReference>
<keyword evidence="3" id="KW-1185">Reference proteome</keyword>
<dbReference type="Proteomes" id="UP000236743">
    <property type="component" value="Unassembled WGS sequence"/>
</dbReference>
<dbReference type="EMBL" id="FNUY01000012">
    <property type="protein sequence ID" value="SEG76190.1"/>
    <property type="molecule type" value="Genomic_DNA"/>
</dbReference>
<dbReference type="OrthoDB" id="7169664at2"/>
<name>A0A1H6CT66_9HYPH</name>
<sequence>MTDISPTRRRSRFWLYAPYVLLALLALGWSGFWLVVRGRVAEAVDTALAREVQKGRTWTCNDRTIAGFPFRVELRCSGLALTSTRWGEAVRVETGPSVAVGQIYSPNHVILQVTSPLRATLPEGRTLDVTWTGLDASLIHRGDERVSIVMTQPNASLATAGAPTDSWRATTLETHIRRNPTRPAADQVVDLALTAKGTVLPAIDALLGTSEPGDIDLQASVTQTDAFRLGFNPDALEAWRNAGGQFELTRLTSTKGPARVEASGQLLLDQTHRPSGRLQVALAGIQQIAGIPVGGLTSGLGGLLGGRLSAQLPGAAPGLTPLPALVLREGRVYLGPIRLPLQPLAPLY</sequence>
<evidence type="ECO:0000313" key="3">
    <source>
        <dbReference type="Proteomes" id="UP000236743"/>
    </source>
</evidence>
<proteinExistence type="predicted"/>
<protein>
    <recommendedName>
        <fullName evidence="4">DUF2125 domain-containing protein</fullName>
    </recommendedName>
</protein>
<keyword evidence="1" id="KW-1133">Transmembrane helix</keyword>
<keyword evidence="1" id="KW-0812">Transmembrane</keyword>